<dbReference type="AlphaFoldDB" id="A0A0V0R1R8"/>
<evidence type="ECO:0000313" key="7">
    <source>
        <dbReference type="EMBL" id="KRX08443.1"/>
    </source>
</evidence>
<evidence type="ECO:0000256" key="5">
    <source>
        <dbReference type="ARBA" id="ARBA00037974"/>
    </source>
</evidence>
<evidence type="ECO:0000313" key="8">
    <source>
        <dbReference type="Proteomes" id="UP000054937"/>
    </source>
</evidence>
<dbReference type="InterPro" id="IPR015421">
    <property type="entry name" value="PyrdxlP-dep_Trfase_major"/>
</dbReference>
<dbReference type="GO" id="GO:0047804">
    <property type="term" value="F:cysteine-S-conjugate beta-lyase activity"/>
    <property type="evidence" value="ECO:0007669"/>
    <property type="project" value="UniProtKB-EC"/>
</dbReference>
<dbReference type="InParanoid" id="A0A0V0R1R8"/>
<keyword evidence="4" id="KW-0456">Lyase</keyword>
<dbReference type="GO" id="GO:0030170">
    <property type="term" value="F:pyridoxal phosphate binding"/>
    <property type="evidence" value="ECO:0007669"/>
    <property type="project" value="InterPro"/>
</dbReference>
<dbReference type="InterPro" id="IPR015422">
    <property type="entry name" value="PyrdxlP-dep_Trfase_small"/>
</dbReference>
<organism evidence="7 8">
    <name type="scientific">Pseudocohnilembus persalinus</name>
    <name type="common">Ciliate</name>
    <dbReference type="NCBI Taxonomy" id="266149"/>
    <lineage>
        <taxon>Eukaryota</taxon>
        <taxon>Sar</taxon>
        <taxon>Alveolata</taxon>
        <taxon>Ciliophora</taxon>
        <taxon>Intramacronucleata</taxon>
        <taxon>Oligohymenophorea</taxon>
        <taxon>Scuticociliatia</taxon>
        <taxon>Philasterida</taxon>
        <taxon>Pseudocohnilembidae</taxon>
        <taxon>Pseudocohnilembus</taxon>
    </lineage>
</organism>
<dbReference type="EMBL" id="LDAU01000063">
    <property type="protein sequence ID" value="KRX08443.1"/>
    <property type="molecule type" value="Genomic_DNA"/>
</dbReference>
<comment type="similarity">
    <text evidence="5">Belongs to the class-II pyridoxal-phosphate-dependent aminotransferase family. MalY/PatB cystathionine beta-lyase subfamily.</text>
</comment>
<dbReference type="InterPro" id="IPR015424">
    <property type="entry name" value="PyrdxlP-dep_Trfase"/>
</dbReference>
<evidence type="ECO:0000256" key="1">
    <source>
        <dbReference type="ARBA" id="ARBA00001933"/>
    </source>
</evidence>
<dbReference type="Gene3D" id="3.40.640.10">
    <property type="entry name" value="Type I PLP-dependent aspartate aminotransferase-like (Major domain)"/>
    <property type="match status" value="1"/>
</dbReference>
<reference evidence="7 8" key="1">
    <citation type="journal article" date="2015" name="Sci. Rep.">
        <title>Genome of the facultative scuticociliatosis pathogen Pseudocohnilembus persalinus provides insight into its virulence through horizontal gene transfer.</title>
        <authorList>
            <person name="Xiong J."/>
            <person name="Wang G."/>
            <person name="Cheng J."/>
            <person name="Tian M."/>
            <person name="Pan X."/>
            <person name="Warren A."/>
            <person name="Jiang C."/>
            <person name="Yuan D."/>
            <person name="Miao W."/>
        </authorList>
    </citation>
    <scope>NUCLEOTIDE SEQUENCE [LARGE SCALE GENOMIC DNA]</scope>
    <source>
        <strain evidence="7">36N120E</strain>
    </source>
</reference>
<name>A0A0V0R1R8_PSEPJ</name>
<evidence type="ECO:0000256" key="3">
    <source>
        <dbReference type="ARBA" id="ARBA00022898"/>
    </source>
</evidence>
<dbReference type="GO" id="GO:0016740">
    <property type="term" value="F:transferase activity"/>
    <property type="evidence" value="ECO:0007669"/>
    <property type="project" value="UniProtKB-KW"/>
</dbReference>
<proteinExistence type="inferred from homology"/>
<dbReference type="Proteomes" id="UP000054937">
    <property type="component" value="Unassembled WGS sequence"/>
</dbReference>
<gene>
    <name evidence="7" type="ORF">PPERSA_12924</name>
</gene>
<sequence>MKDFIEEGHQGYPNLRHKPLIDSIIAHVKKTASYEINREQVAYFLNSQNFVLTTLQAVKQLHQNKTNNNNLNVLVVTPAEPELLSQIQKMESVNLFTSALKYSKEKKGFVVDLEGVKKIVEEKKIQAFVVQTTNLVTGSVLPADQVKNLVQMCEKKDIYLLVNEQGADLIQKQSLSENYVSALNYVTKEEALVAALLDGQPCYNIQYFNSAFGVILNKEFKQMQSDKNVQSGIYSLSILGQALLEALYTSETGICEYKKELEQNYQTLINGINQNNLFISQLQTGYYVYCNYENTSIPRGQVQQVFDEQKIKIEHLDQFYFPNKKETREFYVNIGVSNKDVQALNQVLTKIFA</sequence>
<keyword evidence="8" id="KW-1185">Reference proteome</keyword>
<evidence type="ECO:0000259" key="6">
    <source>
        <dbReference type="Pfam" id="PF00155"/>
    </source>
</evidence>
<comment type="cofactor">
    <cofactor evidence="1">
        <name>pyridoxal 5'-phosphate</name>
        <dbReference type="ChEBI" id="CHEBI:597326"/>
    </cofactor>
</comment>
<dbReference type="PANTHER" id="PTHR43525:SF1">
    <property type="entry name" value="PROTEIN MALY"/>
    <property type="match status" value="1"/>
</dbReference>
<keyword evidence="3" id="KW-0663">Pyridoxal phosphate</keyword>
<dbReference type="EC" id="4.4.1.13" evidence="2"/>
<accession>A0A0V0R1R8</accession>
<dbReference type="Gene3D" id="3.90.1150.10">
    <property type="entry name" value="Aspartate Aminotransferase, domain 1"/>
    <property type="match status" value="1"/>
</dbReference>
<evidence type="ECO:0000256" key="2">
    <source>
        <dbReference type="ARBA" id="ARBA00012224"/>
    </source>
</evidence>
<dbReference type="InterPro" id="IPR004839">
    <property type="entry name" value="Aminotransferase_I/II_large"/>
</dbReference>
<evidence type="ECO:0000256" key="4">
    <source>
        <dbReference type="ARBA" id="ARBA00023239"/>
    </source>
</evidence>
<keyword evidence="7" id="KW-0808">Transferase</keyword>
<dbReference type="SUPFAM" id="SSF53383">
    <property type="entry name" value="PLP-dependent transferases"/>
    <property type="match status" value="1"/>
</dbReference>
<protein>
    <recommendedName>
        <fullName evidence="2">cysteine-S-conjugate beta-lyase</fullName>
        <ecNumber evidence="2">4.4.1.13</ecNumber>
    </recommendedName>
</protein>
<feature type="domain" description="Aminotransferase class I/classII large" evidence="6">
    <location>
        <begin position="102"/>
        <end position="164"/>
    </location>
</feature>
<dbReference type="InterPro" id="IPR051798">
    <property type="entry name" value="Class-II_PLP-Dep_Aminotrans"/>
</dbReference>
<comment type="caution">
    <text evidence="7">The sequence shown here is derived from an EMBL/GenBank/DDBJ whole genome shotgun (WGS) entry which is preliminary data.</text>
</comment>
<dbReference type="Pfam" id="PF00155">
    <property type="entry name" value="Aminotran_1_2"/>
    <property type="match status" value="1"/>
</dbReference>
<dbReference type="PANTHER" id="PTHR43525">
    <property type="entry name" value="PROTEIN MALY"/>
    <property type="match status" value="1"/>
</dbReference>